<evidence type="ECO:0000256" key="5">
    <source>
        <dbReference type="ARBA" id="ARBA00037114"/>
    </source>
</evidence>
<keyword evidence="8" id="KW-1185">Reference proteome</keyword>
<protein>
    <recommendedName>
        <fullName evidence="7">Peptide deformylase</fullName>
        <ecNumber evidence="7">3.5.1.88</ecNumber>
    </recommendedName>
</protein>
<keyword evidence="4 7" id="KW-0648">Protein biosynthesis</keyword>
<dbReference type="GO" id="GO:0005739">
    <property type="term" value="C:mitochondrion"/>
    <property type="evidence" value="ECO:0007669"/>
    <property type="project" value="UniProtKB-ARBA"/>
</dbReference>
<dbReference type="EC" id="3.5.1.88" evidence="7"/>
<dbReference type="PRINTS" id="PR01576">
    <property type="entry name" value="PDEFORMYLASE"/>
</dbReference>
<organism evidence="8 9">
    <name type="scientific">Bombus impatiens</name>
    <name type="common">Bumblebee</name>
    <dbReference type="NCBI Taxonomy" id="132113"/>
    <lineage>
        <taxon>Eukaryota</taxon>
        <taxon>Metazoa</taxon>
        <taxon>Ecdysozoa</taxon>
        <taxon>Arthropoda</taxon>
        <taxon>Hexapoda</taxon>
        <taxon>Insecta</taxon>
        <taxon>Pterygota</taxon>
        <taxon>Neoptera</taxon>
        <taxon>Endopterygota</taxon>
        <taxon>Hymenoptera</taxon>
        <taxon>Apocrita</taxon>
        <taxon>Aculeata</taxon>
        <taxon>Apoidea</taxon>
        <taxon>Anthophila</taxon>
        <taxon>Apidae</taxon>
        <taxon>Bombus</taxon>
        <taxon>Pyrobombus</taxon>
    </lineage>
</organism>
<dbReference type="GO" id="GO:0006412">
    <property type="term" value="P:translation"/>
    <property type="evidence" value="ECO:0007669"/>
    <property type="project" value="UniProtKB-KW"/>
</dbReference>
<evidence type="ECO:0000256" key="3">
    <source>
        <dbReference type="ARBA" id="ARBA00022801"/>
    </source>
</evidence>
<dbReference type="HAMAP" id="MF_00163">
    <property type="entry name" value="Pep_deformylase"/>
    <property type="match status" value="1"/>
</dbReference>
<proteinExistence type="inferred from homology"/>
<evidence type="ECO:0000256" key="6">
    <source>
        <dbReference type="ARBA" id="ARBA00048875"/>
    </source>
</evidence>
<dbReference type="PANTHER" id="PTHR10458">
    <property type="entry name" value="PEPTIDE DEFORMYLASE"/>
    <property type="match status" value="1"/>
</dbReference>
<dbReference type="Gene3D" id="3.90.45.10">
    <property type="entry name" value="Peptide deformylase"/>
    <property type="match status" value="1"/>
</dbReference>
<dbReference type="InterPro" id="IPR036821">
    <property type="entry name" value="Peptide_deformylase_sf"/>
</dbReference>
<keyword evidence="2 7" id="KW-0479">Metal-binding</keyword>
<name>A0A6P3UM59_BOMIM</name>
<dbReference type="GO" id="GO:0046872">
    <property type="term" value="F:metal ion binding"/>
    <property type="evidence" value="ECO:0007669"/>
    <property type="project" value="UniProtKB-KW"/>
</dbReference>
<dbReference type="Pfam" id="PF01327">
    <property type="entry name" value="Pep_deformylase"/>
    <property type="match status" value="1"/>
</dbReference>
<keyword evidence="3 7" id="KW-0378">Hydrolase</keyword>
<dbReference type="AlphaFoldDB" id="A0A6P3UM59"/>
<evidence type="ECO:0000313" key="8">
    <source>
        <dbReference type="Proteomes" id="UP000515180"/>
    </source>
</evidence>
<evidence type="ECO:0000256" key="7">
    <source>
        <dbReference type="RuleBase" id="RU362111"/>
    </source>
</evidence>
<comment type="function">
    <text evidence="5 7">Removes the formyl group from the N-terminal Met of newly synthesized proteins.</text>
</comment>
<gene>
    <name evidence="9" type="primary">LOC105680311</name>
</gene>
<comment type="similarity">
    <text evidence="1 7">Belongs to the polypeptide deformylase family.</text>
</comment>
<dbReference type="SUPFAM" id="SSF56420">
    <property type="entry name" value="Peptide deformylase"/>
    <property type="match status" value="1"/>
</dbReference>
<evidence type="ECO:0000256" key="2">
    <source>
        <dbReference type="ARBA" id="ARBA00022723"/>
    </source>
</evidence>
<evidence type="ECO:0000256" key="4">
    <source>
        <dbReference type="ARBA" id="ARBA00022917"/>
    </source>
</evidence>
<sequence>MITMFKYSSLISRCAKCNVQKCNLRSLSFRSIKQLLSIYFRETVETAKPPYDHICQVGNPILRQKASPVDTKEIHTVEFQKVLDHLYKILKKSDTVGLAAPQIGLSWQVFAIEVTEDYVKEIHPIIRSHCQIHPFPLTYFINPEMQIINPEELIFHETCGSVEHFHAEVPRPKEIQIKALDRFGKPFCWKANGWLARIAHHEMDHLKGLIYTDRMFPLTFDYIEWDEENCTNVKKDTVKVKYSVE</sequence>
<dbReference type="RefSeq" id="XP_012236998.1">
    <property type="nucleotide sequence ID" value="XM_012381575.3"/>
</dbReference>
<dbReference type="FunFam" id="3.90.45.10:FF:000003">
    <property type="entry name" value="Peptide deformylase"/>
    <property type="match status" value="1"/>
</dbReference>
<comment type="catalytic activity">
    <reaction evidence="6 7">
        <text>N-terminal N-formyl-L-methionyl-[peptide] + H2O = N-terminal L-methionyl-[peptide] + formate</text>
        <dbReference type="Rhea" id="RHEA:24420"/>
        <dbReference type="Rhea" id="RHEA-COMP:10639"/>
        <dbReference type="Rhea" id="RHEA-COMP:10640"/>
        <dbReference type="ChEBI" id="CHEBI:15377"/>
        <dbReference type="ChEBI" id="CHEBI:15740"/>
        <dbReference type="ChEBI" id="CHEBI:49298"/>
        <dbReference type="ChEBI" id="CHEBI:64731"/>
        <dbReference type="EC" id="3.5.1.88"/>
    </reaction>
</comment>
<dbReference type="CDD" id="cd00487">
    <property type="entry name" value="Pep_deformylase"/>
    <property type="match status" value="1"/>
</dbReference>
<dbReference type="InterPro" id="IPR023635">
    <property type="entry name" value="Peptide_deformylase"/>
</dbReference>
<dbReference type="GeneID" id="105680311"/>
<evidence type="ECO:0000313" key="9">
    <source>
        <dbReference type="RefSeq" id="XP_012236998.1"/>
    </source>
</evidence>
<dbReference type="GO" id="GO:0042586">
    <property type="term" value="F:peptide deformylase activity"/>
    <property type="evidence" value="ECO:0007669"/>
    <property type="project" value="UniProtKB-EC"/>
</dbReference>
<dbReference type="Proteomes" id="UP000515180">
    <property type="component" value="Unplaced"/>
</dbReference>
<reference evidence="9" key="1">
    <citation type="submission" date="2025-08" db="UniProtKB">
        <authorList>
            <consortium name="RefSeq"/>
        </authorList>
    </citation>
    <scope>IDENTIFICATION</scope>
</reference>
<dbReference type="NCBIfam" id="NF001159">
    <property type="entry name" value="PRK00150.1-3"/>
    <property type="match status" value="1"/>
</dbReference>
<dbReference type="KEGG" id="bim:105680311"/>
<evidence type="ECO:0000256" key="1">
    <source>
        <dbReference type="ARBA" id="ARBA00010759"/>
    </source>
</evidence>
<dbReference type="PANTHER" id="PTHR10458:SF2">
    <property type="entry name" value="PEPTIDE DEFORMYLASE, MITOCHONDRIAL"/>
    <property type="match status" value="1"/>
</dbReference>
<accession>A0A6P3UM59</accession>
<dbReference type="OrthoDB" id="276063at2759"/>